<name>A0AAI9IF79_9BURK</name>
<dbReference type="InterPro" id="IPR041679">
    <property type="entry name" value="DNA2/NAM7-like_C"/>
</dbReference>
<dbReference type="Gene3D" id="3.40.960.10">
    <property type="entry name" value="VSR Endonuclease"/>
    <property type="match status" value="1"/>
</dbReference>
<feature type="domain" description="DNA2/NAM7 helicase helicase" evidence="7">
    <location>
        <begin position="183"/>
        <end position="523"/>
    </location>
</feature>
<organism evidence="9 10">
    <name type="scientific">Herbaspirillum frisingense GSF30</name>
    <dbReference type="NCBI Taxonomy" id="864073"/>
    <lineage>
        <taxon>Bacteria</taxon>
        <taxon>Pseudomonadati</taxon>
        <taxon>Pseudomonadota</taxon>
        <taxon>Betaproteobacteria</taxon>
        <taxon>Burkholderiales</taxon>
        <taxon>Oxalobacteraceae</taxon>
        <taxon>Herbaspirillum</taxon>
    </lineage>
</organism>
<keyword evidence="4" id="KW-0347">Helicase</keyword>
<dbReference type="InterPro" id="IPR050534">
    <property type="entry name" value="Coronavir_polyprotein_1ab"/>
</dbReference>
<protein>
    <recommendedName>
        <fullName evidence="11">Helicase</fullName>
    </recommendedName>
</protein>
<dbReference type="CDD" id="cd18808">
    <property type="entry name" value="SF1_C_Upf1"/>
    <property type="match status" value="1"/>
</dbReference>
<dbReference type="CDD" id="cd17934">
    <property type="entry name" value="DEXXQc_Upf1-like"/>
    <property type="match status" value="1"/>
</dbReference>
<evidence type="ECO:0000313" key="9">
    <source>
        <dbReference type="EMBL" id="EOA05037.1"/>
    </source>
</evidence>
<feature type="domain" description="DUF2726" evidence="6">
    <location>
        <begin position="800"/>
        <end position="888"/>
    </location>
</feature>
<evidence type="ECO:0000259" key="6">
    <source>
        <dbReference type="Pfam" id="PF10881"/>
    </source>
</evidence>
<dbReference type="Gene3D" id="3.40.50.300">
    <property type="entry name" value="P-loop containing nucleotide triphosphate hydrolases"/>
    <property type="match status" value="2"/>
</dbReference>
<dbReference type="InterPro" id="IPR024402">
    <property type="entry name" value="DUF2726"/>
</dbReference>
<evidence type="ECO:0000256" key="2">
    <source>
        <dbReference type="ARBA" id="ARBA00022741"/>
    </source>
</evidence>
<dbReference type="GO" id="GO:0043139">
    <property type="term" value="F:5'-3' DNA helicase activity"/>
    <property type="evidence" value="ECO:0007669"/>
    <property type="project" value="TreeGrafter"/>
</dbReference>
<dbReference type="Pfam" id="PF13086">
    <property type="entry name" value="AAA_11"/>
    <property type="match status" value="1"/>
</dbReference>
<evidence type="ECO:0000256" key="3">
    <source>
        <dbReference type="ARBA" id="ARBA00022801"/>
    </source>
</evidence>
<evidence type="ECO:0000256" key="1">
    <source>
        <dbReference type="ARBA" id="ARBA00007913"/>
    </source>
</evidence>
<evidence type="ECO:0000256" key="4">
    <source>
        <dbReference type="ARBA" id="ARBA00022806"/>
    </source>
</evidence>
<keyword evidence="3" id="KW-0378">Hydrolase</keyword>
<gene>
    <name evidence="9" type="ORF">HFRIS_009150</name>
</gene>
<evidence type="ECO:0000313" key="10">
    <source>
        <dbReference type="Proteomes" id="UP000006772"/>
    </source>
</evidence>
<sequence length="925" mass="102401">MSAVTIHLRGEDRTAQIHDWKIYWSDKHQAWFLTCYFHSTKSFSLPLAECRISPTRELGGALLNKGKGGAAKRVEQATLYGNKYVIVNYAGNRKGYLHRLDDVSVVAETDLKQTPVFRYFLAVAQARGGQGGEASPDQDRIADNVLRQLNKLPAHPDSALQAYCSGANRSRELSRPLIFPFGVNASQIEAVEQAFRAQISVIEGPPGTGKTQTILNIVANILLRDETVAILSNNNSAVDNVVEKLQKYDLDYLVAKLGSKAKRSVFFESPPAVPSEPPLPAPALEEIDAAVIRLKQYLHAHNRAAQLKAEIQELQVEQRYLQQWHDENDVPAGPALERYRLTPARAADLMAYLSHLGQKSIGLRERFSLLLRFGIVRVGPFAAGAQRARSFHALQAHFYQRQLQEKESELAACQAPLKEGSFDASLEQVRQDSMLCLKQHLHSSAPASQAFGIDTYQADFGDFLARYPIIASSTHSIINSLAEGVMLDYVIIDEASQQDILPGILGLGCARNLIVVGDRRQLPHIPVELGKLAPSPAYDCERLSLLDSVMAVFGDALPRTLLKEHYRCHPRIIQFCNQQFYENALIPMTSDDGSEPLRLIVMAKGNHMRTTTNLREIESLLAVLDEAGERSGVDAQGRGFIAPFRAQVKLAGAQLPSDFVSDTVHKFQGRECEEMVFSTVLDKKRSSQSMSGFVDAAQMVNVAVSRAKRRFTLVTGDEVFAQRNGPVAALIRYIEYYADQAQVRRAPVVSAFDLLYQEYDRSLARLAASLRSSDSHFRSEQIVTQLLRELLASTRFAGLRFHCQVRLKQLASARNPAMTPRELEFMAQQASCDFVIYFKVGKQPLGVIEVDGGLHHGQQQGERDALKNSILRKSGIDLLRLQTIDTDIEASLGRFLAQWVDADGAAAEAVTGETTPPPAAPAALH</sequence>
<reference evidence="9 10" key="1">
    <citation type="journal article" date="2013" name="Front. Microbiol.">
        <title>The genome of the endophytic bacterium H. frisingense GSF30(T) identifies diverse strategies in the Herbaspirillum genus to interact with plants.</title>
        <authorList>
            <person name="Straub D."/>
            <person name="Rothballer M."/>
            <person name="Hartmann A."/>
            <person name="Ludewig U."/>
        </authorList>
    </citation>
    <scope>NUCLEOTIDE SEQUENCE [LARGE SCALE GENOMIC DNA]</scope>
    <source>
        <strain evidence="9 10">GSF30</strain>
    </source>
</reference>
<evidence type="ECO:0008006" key="11">
    <source>
        <dbReference type="Google" id="ProtNLM"/>
    </source>
</evidence>
<evidence type="ECO:0000256" key="5">
    <source>
        <dbReference type="ARBA" id="ARBA00022840"/>
    </source>
</evidence>
<dbReference type="AlphaFoldDB" id="A0AAI9IF79"/>
<accession>A0AAI9IF79</accession>
<dbReference type="Pfam" id="PF10881">
    <property type="entry name" value="DUF2726"/>
    <property type="match status" value="1"/>
</dbReference>
<feature type="domain" description="DNA2/NAM7 helicase-like C-terminal" evidence="8">
    <location>
        <begin position="556"/>
        <end position="714"/>
    </location>
</feature>
<proteinExistence type="inferred from homology"/>
<keyword evidence="5" id="KW-0067">ATP-binding</keyword>
<keyword evidence="2" id="KW-0547">Nucleotide-binding</keyword>
<dbReference type="RefSeq" id="WP_006463014.1">
    <property type="nucleotide sequence ID" value="NZ_AEEC02000010.1"/>
</dbReference>
<evidence type="ECO:0000259" key="7">
    <source>
        <dbReference type="Pfam" id="PF13086"/>
    </source>
</evidence>
<evidence type="ECO:0000259" key="8">
    <source>
        <dbReference type="Pfam" id="PF13087"/>
    </source>
</evidence>
<dbReference type="GO" id="GO:0005524">
    <property type="term" value="F:ATP binding"/>
    <property type="evidence" value="ECO:0007669"/>
    <property type="project" value="UniProtKB-KW"/>
</dbReference>
<dbReference type="InterPro" id="IPR047187">
    <property type="entry name" value="SF1_C_Upf1"/>
</dbReference>
<dbReference type="InterPro" id="IPR027417">
    <property type="entry name" value="P-loop_NTPase"/>
</dbReference>
<dbReference type="SUPFAM" id="SSF52540">
    <property type="entry name" value="P-loop containing nucleoside triphosphate hydrolases"/>
    <property type="match status" value="1"/>
</dbReference>
<dbReference type="Proteomes" id="UP000006772">
    <property type="component" value="Unassembled WGS sequence"/>
</dbReference>
<comment type="caution">
    <text evidence="9">The sequence shown here is derived from an EMBL/GenBank/DDBJ whole genome shotgun (WGS) entry which is preliminary data.</text>
</comment>
<dbReference type="GO" id="GO:0016787">
    <property type="term" value="F:hydrolase activity"/>
    <property type="evidence" value="ECO:0007669"/>
    <property type="project" value="UniProtKB-KW"/>
</dbReference>
<dbReference type="PANTHER" id="PTHR43788">
    <property type="entry name" value="DNA2/NAM7 HELICASE FAMILY MEMBER"/>
    <property type="match status" value="1"/>
</dbReference>
<dbReference type="PANTHER" id="PTHR43788:SF8">
    <property type="entry name" value="DNA-BINDING PROTEIN SMUBP-2"/>
    <property type="match status" value="1"/>
</dbReference>
<dbReference type="EMBL" id="AEEC02000010">
    <property type="protein sequence ID" value="EOA05037.1"/>
    <property type="molecule type" value="Genomic_DNA"/>
</dbReference>
<dbReference type="InterPro" id="IPR041677">
    <property type="entry name" value="DNA2/NAM7_AAA_11"/>
</dbReference>
<dbReference type="Pfam" id="PF13087">
    <property type="entry name" value="AAA_12"/>
    <property type="match status" value="1"/>
</dbReference>
<comment type="similarity">
    <text evidence="1">Belongs to the DNA2/NAM7 helicase family.</text>
</comment>